<feature type="region of interest" description="Disordered" evidence="1">
    <location>
        <begin position="571"/>
        <end position="609"/>
    </location>
</feature>
<evidence type="ECO:0000313" key="5">
    <source>
        <dbReference type="EMBL" id="CAD8914936.1"/>
    </source>
</evidence>
<dbReference type="AlphaFoldDB" id="A0A6T6WEA5"/>
<dbReference type="EMBL" id="HBFS01011883">
    <property type="protein sequence ID" value="CAD8914936.1"/>
    <property type="molecule type" value="Transcribed_RNA"/>
</dbReference>
<feature type="compositionally biased region" description="Basic and acidic residues" evidence="1">
    <location>
        <begin position="572"/>
        <end position="587"/>
    </location>
</feature>
<evidence type="ECO:0000313" key="6">
    <source>
        <dbReference type="EMBL" id="CAD8914937.1"/>
    </source>
</evidence>
<dbReference type="PANTHER" id="PTHR10166:SF37">
    <property type="entry name" value="STOLID, ISOFORM H"/>
    <property type="match status" value="1"/>
</dbReference>
<dbReference type="PROSITE" id="PS50234">
    <property type="entry name" value="VWFA"/>
    <property type="match status" value="1"/>
</dbReference>
<dbReference type="GO" id="GO:0005891">
    <property type="term" value="C:voltage-gated calcium channel complex"/>
    <property type="evidence" value="ECO:0007669"/>
    <property type="project" value="TreeGrafter"/>
</dbReference>
<keyword evidence="2" id="KW-1133">Transmembrane helix</keyword>
<dbReference type="EMBL" id="HBFS01011884">
    <property type="protein sequence ID" value="CAD8914937.1"/>
    <property type="molecule type" value="Transcribed_RNA"/>
</dbReference>
<protein>
    <recommendedName>
        <fullName evidence="4">VWFA domain-containing protein</fullName>
    </recommendedName>
</protein>
<dbReference type="InterPro" id="IPR002035">
    <property type="entry name" value="VWF_A"/>
</dbReference>
<dbReference type="InterPro" id="IPR051173">
    <property type="entry name" value="Ca_channel_alpha-2/delta"/>
</dbReference>
<dbReference type="Pfam" id="PF13768">
    <property type="entry name" value="VWA_3"/>
    <property type="match status" value="1"/>
</dbReference>
<keyword evidence="2" id="KW-0472">Membrane</keyword>
<keyword evidence="3" id="KW-0732">Signal</keyword>
<evidence type="ECO:0000259" key="4">
    <source>
        <dbReference type="PROSITE" id="PS50234"/>
    </source>
</evidence>
<dbReference type="InterPro" id="IPR036465">
    <property type="entry name" value="vWFA_dom_sf"/>
</dbReference>
<dbReference type="GO" id="GO:0005245">
    <property type="term" value="F:voltage-gated calcium channel activity"/>
    <property type="evidence" value="ECO:0007669"/>
    <property type="project" value="TreeGrafter"/>
</dbReference>
<organism evidence="5">
    <name type="scientific">Bicosoecida sp. CB-2014</name>
    <dbReference type="NCBI Taxonomy" id="1486930"/>
    <lineage>
        <taxon>Eukaryota</taxon>
        <taxon>Sar</taxon>
        <taxon>Stramenopiles</taxon>
        <taxon>Bigyra</taxon>
        <taxon>Opalozoa</taxon>
        <taxon>Bicosoecida</taxon>
    </lineage>
</organism>
<name>A0A6T6WEA5_9STRA</name>
<sequence>MAWRALGVAAALWLMAAAAPVNGQYSVSAEVEQLLNEREQLVENIAADAQRGFLNRCDSSVRSCSGCSDDVCIVDDDFPNQGTCTTFHGTPDGCDAGTGRRVSYARSGVHLPPGANEDDEYVKEDVCALKRLDETFIENREEIPTVFGQYYGTSNGVHRTYPYKTWTVSSNQCKEYDPRYRPWYVGAASGPKNVIIVLDMSGSMALMNRASIARDAAKSVLETLTVNDFVAVIAFAGTENPVRRFPASGFMQASSANLDKDAPRSRNIFKFVDDLSPQGGTDFEVAFNAAFDAYDQAKEDEIFTPCVTTILFMTDGNIAPEDSHILDNTFEVIAERNPAENGGPGAFIFTYSLGNSADHDNMKAIACENNGLWTPVPDNGDLRTQMIQYYQLLAAGTFRESAVWSDSFTDATSGEVVISAAYPVYYEDPASSVKLLLGVAGVELLASDISAAGDLDDTLRYLRQESSGCSDFDLTDCQLEAIRTRGGVRDELACFADTLDCDTSLDNVEDCAQRMSGNALCDGTRLNTASFPAQACCGAIDGDVAAIAGAVVGGVVFIACCACIACKVCGGKKKDSGPPPDVRRAEPSHAPAQAVPPPQQQQYPAPGYGGGGGGYPAAGGYNPGAGYPQAPGAYNPGYGDASVPPAGGGYGAYPPASAPQHVTV</sequence>
<keyword evidence="2" id="KW-0812">Transmembrane</keyword>
<dbReference type="CDD" id="cd18773">
    <property type="entry name" value="PDC1_HK_sensor"/>
    <property type="match status" value="1"/>
</dbReference>
<feature type="chain" id="PRO_5035584893" description="VWFA domain-containing protein" evidence="3">
    <location>
        <begin position="24"/>
        <end position="664"/>
    </location>
</feature>
<proteinExistence type="predicted"/>
<feature type="domain" description="VWFA" evidence="4">
    <location>
        <begin position="193"/>
        <end position="393"/>
    </location>
</feature>
<evidence type="ECO:0000256" key="2">
    <source>
        <dbReference type="SAM" id="Phobius"/>
    </source>
</evidence>
<dbReference type="PANTHER" id="PTHR10166">
    <property type="entry name" value="VOLTAGE-DEPENDENT CALCIUM CHANNEL SUBUNIT ALPHA-2/DELTA-RELATED"/>
    <property type="match status" value="1"/>
</dbReference>
<feature type="signal peptide" evidence="3">
    <location>
        <begin position="1"/>
        <end position="23"/>
    </location>
</feature>
<gene>
    <name evidence="5" type="ORF">BSP0115_LOCUS8193</name>
    <name evidence="6" type="ORF">BSP0115_LOCUS8194</name>
</gene>
<dbReference type="Gene3D" id="3.40.50.410">
    <property type="entry name" value="von Willebrand factor, type A domain"/>
    <property type="match status" value="1"/>
</dbReference>
<evidence type="ECO:0000256" key="1">
    <source>
        <dbReference type="SAM" id="MobiDB-lite"/>
    </source>
</evidence>
<dbReference type="SUPFAM" id="SSF53300">
    <property type="entry name" value="vWA-like"/>
    <property type="match status" value="1"/>
</dbReference>
<dbReference type="SMART" id="SM00327">
    <property type="entry name" value="VWA"/>
    <property type="match status" value="1"/>
</dbReference>
<feature type="transmembrane region" description="Helical" evidence="2">
    <location>
        <begin position="544"/>
        <end position="566"/>
    </location>
</feature>
<reference evidence="5" key="1">
    <citation type="submission" date="2021-01" db="EMBL/GenBank/DDBJ databases">
        <authorList>
            <person name="Corre E."/>
            <person name="Pelletier E."/>
            <person name="Niang G."/>
            <person name="Scheremetjew M."/>
            <person name="Finn R."/>
            <person name="Kale V."/>
            <person name="Holt S."/>
            <person name="Cochrane G."/>
            <person name="Meng A."/>
            <person name="Brown T."/>
            <person name="Cohen L."/>
        </authorList>
    </citation>
    <scope>NUCLEOTIDE SEQUENCE</scope>
    <source>
        <strain evidence="5">Ms1</strain>
    </source>
</reference>
<accession>A0A6T6WEA5</accession>
<evidence type="ECO:0000256" key="3">
    <source>
        <dbReference type="SAM" id="SignalP"/>
    </source>
</evidence>